<evidence type="ECO:0000256" key="1">
    <source>
        <dbReference type="ARBA" id="ARBA00004651"/>
    </source>
</evidence>
<keyword evidence="2 7" id="KW-0813">Transport</keyword>
<proteinExistence type="inferred from homology"/>
<evidence type="ECO:0000256" key="3">
    <source>
        <dbReference type="ARBA" id="ARBA00022475"/>
    </source>
</evidence>
<dbReference type="AlphaFoldDB" id="A0A212LUG4"/>
<name>A0A212LUG4_9FIRM</name>
<feature type="domain" description="ABC transmembrane type-1" evidence="8">
    <location>
        <begin position="88"/>
        <end position="272"/>
    </location>
</feature>
<feature type="transmembrane region" description="Helical" evidence="7">
    <location>
        <begin position="136"/>
        <end position="159"/>
    </location>
</feature>
<dbReference type="CDD" id="cd06261">
    <property type="entry name" value="TM_PBP2"/>
    <property type="match status" value="1"/>
</dbReference>
<evidence type="ECO:0000256" key="4">
    <source>
        <dbReference type="ARBA" id="ARBA00022692"/>
    </source>
</evidence>
<evidence type="ECO:0000256" key="5">
    <source>
        <dbReference type="ARBA" id="ARBA00022989"/>
    </source>
</evidence>
<reference evidence="9" key="1">
    <citation type="submission" date="2016-08" db="EMBL/GenBank/DDBJ databases">
        <authorList>
            <person name="Seilhamer J.J."/>
        </authorList>
    </citation>
    <scope>NUCLEOTIDE SEQUENCE</scope>
    <source>
        <strain evidence="9">86</strain>
    </source>
</reference>
<dbReference type="GO" id="GO:0005886">
    <property type="term" value="C:plasma membrane"/>
    <property type="evidence" value="ECO:0007669"/>
    <property type="project" value="UniProtKB-SubCell"/>
</dbReference>
<dbReference type="RefSeq" id="WP_288184314.1">
    <property type="nucleotide sequence ID" value="NZ_LT608335.1"/>
</dbReference>
<dbReference type="InterPro" id="IPR035906">
    <property type="entry name" value="MetI-like_sf"/>
</dbReference>
<dbReference type="GO" id="GO:0055085">
    <property type="term" value="P:transmembrane transport"/>
    <property type="evidence" value="ECO:0007669"/>
    <property type="project" value="InterPro"/>
</dbReference>
<evidence type="ECO:0000256" key="6">
    <source>
        <dbReference type="ARBA" id="ARBA00023136"/>
    </source>
</evidence>
<comment type="similarity">
    <text evidence="7">Belongs to the binding-protein-dependent transport system permease family.</text>
</comment>
<feature type="transmembrane region" description="Helical" evidence="7">
    <location>
        <begin position="97"/>
        <end position="116"/>
    </location>
</feature>
<feature type="transmembrane region" description="Helical" evidence="7">
    <location>
        <begin position="219"/>
        <end position="239"/>
    </location>
</feature>
<keyword evidence="3" id="KW-1003">Cell membrane</keyword>
<evidence type="ECO:0000259" key="8">
    <source>
        <dbReference type="PROSITE" id="PS50928"/>
    </source>
</evidence>
<keyword evidence="4 7" id="KW-0812">Transmembrane</keyword>
<dbReference type="Gene3D" id="1.10.3720.10">
    <property type="entry name" value="MetI-like"/>
    <property type="match status" value="1"/>
</dbReference>
<feature type="transmembrane region" description="Helical" evidence="7">
    <location>
        <begin position="251"/>
        <end position="271"/>
    </location>
</feature>
<keyword evidence="6 7" id="KW-0472">Membrane</keyword>
<gene>
    <name evidence="9" type="ORF">KL86SPO_31424</name>
</gene>
<dbReference type="SUPFAM" id="SSF161098">
    <property type="entry name" value="MetI-like"/>
    <property type="match status" value="1"/>
</dbReference>
<dbReference type="PANTHER" id="PTHR30151:SF0">
    <property type="entry name" value="ABC TRANSPORTER PERMEASE PROTEIN MJ0413-RELATED"/>
    <property type="match status" value="1"/>
</dbReference>
<protein>
    <submittedName>
        <fullName evidence="9">ABC-type nitrate/sulfonate/bicarbonate transport system, permease component</fullName>
    </submittedName>
</protein>
<dbReference type="InterPro" id="IPR000515">
    <property type="entry name" value="MetI-like"/>
</dbReference>
<accession>A0A212LUG4</accession>
<sequence length="285" mass="31448">MIEYVVSNFRRAYRAKWEAKPKPGWFSRIPLAPVVNILEKAMGIVLVVLIWELTPRLELIDPFLLPPFSEVIQSLFNLVMSGEIFKHFSISITRSAAGFFIGIGIAIPLGIFMGWYSKLEEVVDPLVQACRNSSVLALYPVFLLLFGIGEVSKMAIIIWGTIWPSLLNTISGVKNTDPLLVKAARSMGVSKLTLLYKVIAPAALPSILTGVRLSAASSILVLVAAEMIGANAGLGFMIFYFEERYAVPEMYAGIITMSLFGVTVNYLLVALEKRLTGWKEKVANE</sequence>
<evidence type="ECO:0000256" key="2">
    <source>
        <dbReference type="ARBA" id="ARBA00022448"/>
    </source>
</evidence>
<evidence type="ECO:0000313" key="9">
    <source>
        <dbReference type="EMBL" id="SCM81245.1"/>
    </source>
</evidence>
<dbReference type="PANTHER" id="PTHR30151">
    <property type="entry name" value="ALKANE SULFONATE ABC TRANSPORTER-RELATED, MEMBRANE SUBUNIT"/>
    <property type="match status" value="1"/>
</dbReference>
<dbReference type="Pfam" id="PF00528">
    <property type="entry name" value="BPD_transp_1"/>
    <property type="match status" value="1"/>
</dbReference>
<dbReference type="PROSITE" id="PS50928">
    <property type="entry name" value="ABC_TM1"/>
    <property type="match status" value="1"/>
</dbReference>
<comment type="subcellular location">
    <subcellularLocation>
        <location evidence="1 7">Cell membrane</location>
        <topology evidence="1 7">Multi-pass membrane protein</topology>
    </subcellularLocation>
</comment>
<organism evidence="9">
    <name type="scientific">uncultured Sporomusa sp</name>
    <dbReference type="NCBI Taxonomy" id="307249"/>
    <lineage>
        <taxon>Bacteria</taxon>
        <taxon>Bacillati</taxon>
        <taxon>Bacillota</taxon>
        <taxon>Negativicutes</taxon>
        <taxon>Selenomonadales</taxon>
        <taxon>Sporomusaceae</taxon>
        <taxon>Sporomusa</taxon>
        <taxon>environmental samples</taxon>
    </lineage>
</organism>
<evidence type="ECO:0000256" key="7">
    <source>
        <dbReference type="RuleBase" id="RU363032"/>
    </source>
</evidence>
<keyword evidence="5 7" id="KW-1133">Transmembrane helix</keyword>
<dbReference type="EMBL" id="FMJE01000003">
    <property type="protein sequence ID" value="SCM81245.1"/>
    <property type="molecule type" value="Genomic_DNA"/>
</dbReference>